<evidence type="ECO:0000259" key="1">
    <source>
        <dbReference type="PROSITE" id="PS50075"/>
    </source>
</evidence>
<comment type="caution">
    <text evidence="2">The sequence shown here is derived from an EMBL/GenBank/DDBJ whole genome shotgun (WGS) entry which is preliminary data.</text>
</comment>
<sequence>MNQPITLSETAARALETELAHLIVEVLHLENKPESIDPLAPLFGEGLGLDSIDALELALAISRRFGIELKSDDERNRQIFASLRALAGHIAAHRTK</sequence>
<accession>A0A8J4HA04</accession>
<name>A0A8J4HA04_9PROT</name>
<dbReference type="SUPFAM" id="SSF47336">
    <property type="entry name" value="ACP-like"/>
    <property type="match status" value="1"/>
</dbReference>
<dbReference type="AlphaFoldDB" id="A0A8J4HA04"/>
<feature type="domain" description="Carrier" evidence="1">
    <location>
        <begin position="13"/>
        <end position="94"/>
    </location>
</feature>
<proteinExistence type="predicted"/>
<evidence type="ECO:0000313" key="2">
    <source>
        <dbReference type="EMBL" id="HGC42543.1"/>
    </source>
</evidence>
<dbReference type="Pfam" id="PF00550">
    <property type="entry name" value="PP-binding"/>
    <property type="match status" value="1"/>
</dbReference>
<dbReference type="EMBL" id="DTQM01000092">
    <property type="protein sequence ID" value="HGC42543.1"/>
    <property type="molecule type" value="Genomic_DNA"/>
</dbReference>
<dbReference type="PROSITE" id="PS50075">
    <property type="entry name" value="CARRIER"/>
    <property type="match status" value="1"/>
</dbReference>
<reference evidence="2" key="1">
    <citation type="journal article" date="2020" name="mSystems">
        <title>Genome- and Community-Level Interaction Insights into Carbon Utilization and Element Cycling Functions of Hydrothermarchaeota in Hydrothermal Sediment.</title>
        <authorList>
            <person name="Zhou Z."/>
            <person name="Liu Y."/>
            <person name="Xu W."/>
            <person name="Pan J."/>
            <person name="Luo Z.H."/>
            <person name="Li M."/>
        </authorList>
    </citation>
    <scope>NUCLEOTIDE SEQUENCE</scope>
    <source>
        <strain evidence="2">SpSt-997</strain>
    </source>
</reference>
<dbReference type="NCBIfam" id="NF006617">
    <property type="entry name" value="PRK09184.1"/>
    <property type="match status" value="1"/>
</dbReference>
<dbReference type="InterPro" id="IPR036736">
    <property type="entry name" value="ACP-like_sf"/>
</dbReference>
<protein>
    <submittedName>
        <fullName evidence="2">Acyl carrier protein</fullName>
    </submittedName>
</protein>
<dbReference type="InterPro" id="IPR009081">
    <property type="entry name" value="PP-bd_ACP"/>
</dbReference>
<dbReference type="Gene3D" id="1.10.1200.10">
    <property type="entry name" value="ACP-like"/>
    <property type="match status" value="1"/>
</dbReference>
<gene>
    <name evidence="2" type="ORF">ENY07_04865</name>
</gene>
<organism evidence="2">
    <name type="scientific">Acidicaldus sp</name>
    <dbReference type="NCBI Taxonomy" id="1872105"/>
    <lineage>
        <taxon>Bacteria</taxon>
        <taxon>Pseudomonadati</taxon>
        <taxon>Pseudomonadota</taxon>
        <taxon>Alphaproteobacteria</taxon>
        <taxon>Acetobacterales</taxon>
        <taxon>Acetobacteraceae</taxon>
        <taxon>Acidicaldus</taxon>
    </lineage>
</organism>